<name>A0ABN8GWV6_9BACL</name>
<dbReference type="PANTHER" id="PTHR40660">
    <property type="entry name" value="5'-PHOSPHATE OXIDASE PUTATIVE DOMAIN-CONTAINING PROTEIN-RELATED"/>
    <property type="match status" value="1"/>
</dbReference>
<organism evidence="1 2">
    <name type="scientific">Paenibacillus auburnensis</name>
    <dbReference type="NCBI Taxonomy" id="2905649"/>
    <lineage>
        <taxon>Bacteria</taxon>
        <taxon>Bacillati</taxon>
        <taxon>Bacillota</taxon>
        <taxon>Bacilli</taxon>
        <taxon>Bacillales</taxon>
        <taxon>Paenibacillaceae</taxon>
        <taxon>Paenibacillus</taxon>
    </lineage>
</organism>
<dbReference type="InterPro" id="IPR012349">
    <property type="entry name" value="Split_barrel_FMN-bd"/>
</dbReference>
<dbReference type="RefSeq" id="WP_236336783.1">
    <property type="nucleotide sequence ID" value="NZ_CAKMMG010000010.1"/>
</dbReference>
<proteinExistence type="predicted"/>
<sequence>MLTGAVRTAMEGVFPVNIVTCSCEGIPNSTLLSQVWYVDERHIALSDQYLNKTRVNLMGNPNALLRIYGEDLRTFDLRIEYLRTETSGEVFKQMALKLEAIASYMGMLDRFVLRGADIYKVLEVRERTHYWKREEEE</sequence>
<dbReference type="Gene3D" id="2.30.110.10">
    <property type="entry name" value="Electron Transport, Fmn-binding Protein, Chain A"/>
    <property type="match status" value="1"/>
</dbReference>
<accession>A0ABN8GWV6</accession>
<keyword evidence="2" id="KW-1185">Reference proteome</keyword>
<reference evidence="1" key="1">
    <citation type="submission" date="2022-01" db="EMBL/GenBank/DDBJ databases">
        <authorList>
            <person name="Criscuolo A."/>
        </authorList>
    </citation>
    <scope>NUCLEOTIDE SEQUENCE</scope>
    <source>
        <strain evidence="1">CIP111892</strain>
    </source>
</reference>
<dbReference type="SUPFAM" id="SSF50475">
    <property type="entry name" value="FMN-binding split barrel"/>
    <property type="match status" value="1"/>
</dbReference>
<evidence type="ECO:0000313" key="2">
    <source>
        <dbReference type="Proteomes" id="UP000838324"/>
    </source>
</evidence>
<dbReference type="Proteomes" id="UP000838324">
    <property type="component" value="Unassembled WGS sequence"/>
</dbReference>
<protein>
    <recommendedName>
        <fullName evidence="3">Pyridoxamine 5'-phosphate oxidase putative domain-containing protein</fullName>
    </recommendedName>
</protein>
<evidence type="ECO:0008006" key="3">
    <source>
        <dbReference type="Google" id="ProtNLM"/>
    </source>
</evidence>
<gene>
    <name evidence="1" type="ORF">PAECIP111892_04914</name>
</gene>
<dbReference type="EMBL" id="CAKMMG010000010">
    <property type="protein sequence ID" value="CAH1220762.1"/>
    <property type="molecule type" value="Genomic_DNA"/>
</dbReference>
<comment type="caution">
    <text evidence="1">The sequence shown here is derived from an EMBL/GenBank/DDBJ whole genome shotgun (WGS) entry which is preliminary data.</text>
</comment>
<dbReference type="PANTHER" id="PTHR40660:SF1">
    <property type="entry name" value="5'-PHOSPHATE OXIDASE PUTATIVE DOMAIN-CONTAINING PROTEIN-RELATED"/>
    <property type="match status" value="1"/>
</dbReference>
<evidence type="ECO:0000313" key="1">
    <source>
        <dbReference type="EMBL" id="CAH1220762.1"/>
    </source>
</evidence>
<dbReference type="PROSITE" id="PS51257">
    <property type="entry name" value="PROKAR_LIPOPROTEIN"/>
    <property type="match status" value="1"/>
</dbReference>